<evidence type="ECO:0000256" key="6">
    <source>
        <dbReference type="SAM" id="MobiDB-lite"/>
    </source>
</evidence>
<dbReference type="PROSITE" id="PS00107">
    <property type="entry name" value="PROTEIN_KINASE_ATP"/>
    <property type="match status" value="1"/>
</dbReference>
<evidence type="ECO:0000313" key="10">
    <source>
        <dbReference type="Proteomes" id="UP000680865"/>
    </source>
</evidence>
<feature type="domain" description="Protein kinase" evidence="8">
    <location>
        <begin position="21"/>
        <end position="274"/>
    </location>
</feature>
<dbReference type="InterPro" id="IPR011009">
    <property type="entry name" value="Kinase-like_dom_sf"/>
</dbReference>
<keyword evidence="10" id="KW-1185">Reference proteome</keyword>
<dbReference type="PROSITE" id="PS00108">
    <property type="entry name" value="PROTEIN_KINASE_ST"/>
    <property type="match status" value="1"/>
</dbReference>
<dbReference type="SUPFAM" id="SSF56112">
    <property type="entry name" value="Protein kinase-like (PK-like)"/>
    <property type="match status" value="1"/>
</dbReference>
<feature type="region of interest" description="Disordered" evidence="6">
    <location>
        <begin position="276"/>
        <end position="347"/>
    </location>
</feature>
<keyword evidence="4 5" id="KW-0067">ATP-binding</keyword>
<feature type="region of interest" description="Disordered" evidence="6">
    <location>
        <begin position="418"/>
        <end position="468"/>
    </location>
</feature>
<feature type="binding site" evidence="5">
    <location>
        <position position="49"/>
    </location>
    <ligand>
        <name>ATP</name>
        <dbReference type="ChEBI" id="CHEBI:30616"/>
    </ligand>
</feature>
<dbReference type="SMART" id="SM00220">
    <property type="entry name" value="S_TKc"/>
    <property type="match status" value="1"/>
</dbReference>
<feature type="transmembrane region" description="Helical" evidence="7">
    <location>
        <begin position="377"/>
        <end position="398"/>
    </location>
</feature>
<protein>
    <recommendedName>
        <fullName evidence="8">Protein kinase domain-containing protein</fullName>
    </recommendedName>
</protein>
<feature type="compositionally biased region" description="Low complexity" evidence="6">
    <location>
        <begin position="278"/>
        <end position="305"/>
    </location>
</feature>
<evidence type="ECO:0000256" key="1">
    <source>
        <dbReference type="ARBA" id="ARBA00022679"/>
    </source>
</evidence>
<dbReference type="Gene3D" id="3.30.200.20">
    <property type="entry name" value="Phosphorylase Kinase, domain 1"/>
    <property type="match status" value="1"/>
</dbReference>
<dbReference type="Pfam" id="PF00069">
    <property type="entry name" value="Pkinase"/>
    <property type="match status" value="1"/>
</dbReference>
<keyword evidence="7" id="KW-1133">Transmembrane helix</keyword>
<evidence type="ECO:0000259" key="8">
    <source>
        <dbReference type="PROSITE" id="PS50011"/>
    </source>
</evidence>
<feature type="compositionally biased region" description="Low complexity" evidence="6">
    <location>
        <begin position="316"/>
        <end position="342"/>
    </location>
</feature>
<evidence type="ECO:0000256" key="3">
    <source>
        <dbReference type="ARBA" id="ARBA00022777"/>
    </source>
</evidence>
<gene>
    <name evidence="9" type="ORF">Aco04nite_54000</name>
</gene>
<proteinExistence type="predicted"/>
<dbReference type="PROSITE" id="PS50011">
    <property type="entry name" value="PROTEIN_KINASE_DOM"/>
    <property type="match status" value="1"/>
</dbReference>
<dbReference type="InterPro" id="IPR017441">
    <property type="entry name" value="Protein_kinase_ATP_BS"/>
</dbReference>
<evidence type="ECO:0000256" key="7">
    <source>
        <dbReference type="SAM" id="Phobius"/>
    </source>
</evidence>
<reference evidence="9" key="1">
    <citation type="submission" date="2021-03" db="EMBL/GenBank/DDBJ databases">
        <title>Whole genome shotgun sequence of Actinoplanes consettensis NBRC 14913.</title>
        <authorList>
            <person name="Komaki H."/>
            <person name="Tamura T."/>
        </authorList>
    </citation>
    <scope>NUCLEOTIDE SEQUENCE</scope>
    <source>
        <strain evidence="9">NBRC 14913</strain>
    </source>
</reference>
<dbReference type="CDD" id="cd14014">
    <property type="entry name" value="STKc_PknB_like"/>
    <property type="match status" value="1"/>
</dbReference>
<keyword evidence="2 5" id="KW-0547">Nucleotide-binding</keyword>
<evidence type="ECO:0000313" key="9">
    <source>
        <dbReference type="EMBL" id="GIM77168.1"/>
    </source>
</evidence>
<dbReference type="AlphaFoldDB" id="A0A919SU94"/>
<organism evidence="9 10">
    <name type="scientific">Winogradskya consettensis</name>
    <dbReference type="NCBI Taxonomy" id="113560"/>
    <lineage>
        <taxon>Bacteria</taxon>
        <taxon>Bacillati</taxon>
        <taxon>Actinomycetota</taxon>
        <taxon>Actinomycetes</taxon>
        <taxon>Micromonosporales</taxon>
        <taxon>Micromonosporaceae</taxon>
        <taxon>Winogradskya</taxon>
    </lineage>
</organism>
<evidence type="ECO:0000256" key="2">
    <source>
        <dbReference type="ARBA" id="ARBA00022741"/>
    </source>
</evidence>
<evidence type="ECO:0000256" key="5">
    <source>
        <dbReference type="PROSITE-ProRule" id="PRU10141"/>
    </source>
</evidence>
<dbReference type="Gene3D" id="1.10.510.10">
    <property type="entry name" value="Transferase(Phosphotransferase) domain 1"/>
    <property type="match status" value="1"/>
</dbReference>
<dbReference type="Proteomes" id="UP000680865">
    <property type="component" value="Unassembled WGS sequence"/>
</dbReference>
<dbReference type="InterPro" id="IPR000719">
    <property type="entry name" value="Prot_kinase_dom"/>
</dbReference>
<evidence type="ECO:0000256" key="4">
    <source>
        <dbReference type="ARBA" id="ARBA00022840"/>
    </source>
</evidence>
<keyword evidence="7" id="KW-0472">Membrane</keyword>
<dbReference type="EMBL" id="BOQP01000030">
    <property type="protein sequence ID" value="GIM77168.1"/>
    <property type="molecule type" value="Genomic_DNA"/>
</dbReference>
<dbReference type="PANTHER" id="PTHR43289">
    <property type="entry name" value="MITOGEN-ACTIVATED PROTEIN KINASE KINASE KINASE 20-RELATED"/>
    <property type="match status" value="1"/>
</dbReference>
<comment type="caution">
    <text evidence="9">The sequence shown here is derived from an EMBL/GenBank/DDBJ whole genome shotgun (WGS) entry which is preliminary data.</text>
</comment>
<feature type="compositionally biased region" description="Low complexity" evidence="6">
    <location>
        <begin position="422"/>
        <end position="431"/>
    </location>
</feature>
<keyword evidence="3" id="KW-0418">Kinase</keyword>
<name>A0A919SU94_9ACTN</name>
<keyword evidence="7" id="KW-0812">Transmembrane</keyword>
<dbReference type="PANTHER" id="PTHR43289:SF34">
    <property type="entry name" value="SERINE_THREONINE-PROTEIN KINASE YBDM-RELATED"/>
    <property type="match status" value="1"/>
</dbReference>
<sequence>MDTTYRVSPLRQGDPDRLGPYQLTGRLGAGGMGVVYLARDPDGAYVAIKLVHATLAYDPEFRGRFRSEVERARQVPSFCTAEVLDADLDHNPPYLVVEYVDGPSLAEVVEDRGPLKAAALHSLAVGVATALSGIHGAGVIHRDLKPDNVLLAPGSPKVIDFGIARAFEATSQYTRTDQMVGTVAYMAPERFSSEPGTPLTAAADVFAWGCVVAYAGTGRTPFHGDSPQATAARILTQPPHLTGLPESLRDLVELSLSRNPEDRPTARELLDMLLGDRPSPVSAAPSPGSATAGAGASSGGFSSPGRVPSTRDGASRGDSSSGGDFSPGEGFSAHGSEGFSAHGSGGFSAHGSGGDELYDLYAPPVPLPPRRRSRRNMLVAAFALLLVVAGVGTVGFVITHAGARGGVPLAYVPPRDGGAAAGAGVPTSATPSPSPTRKKPTPTPSRTRATPVPVEPEGGEKIIEDPLDQPGQWLDSEIREQSANCFTKGVMRAGRIDRGTYQCVGPDEEIEDDFGVEVTTALQSAGSCAAIWFHVDAQKGGQVLRVCQDEITIGADLQDDKRVYDRIALTTRIGLKKSVRIHLVVREGEAEVFRGGRFAGRFALPDDGPDKGQVRLGLSVEAVDTDPPYAVTFANVDIRSL</sequence>
<dbReference type="GO" id="GO:0004674">
    <property type="term" value="F:protein serine/threonine kinase activity"/>
    <property type="evidence" value="ECO:0007669"/>
    <property type="project" value="TreeGrafter"/>
</dbReference>
<accession>A0A919SU94</accession>
<keyword evidence="1" id="KW-0808">Transferase</keyword>
<dbReference type="InterPro" id="IPR008271">
    <property type="entry name" value="Ser/Thr_kinase_AS"/>
</dbReference>
<dbReference type="GO" id="GO:0005524">
    <property type="term" value="F:ATP binding"/>
    <property type="evidence" value="ECO:0007669"/>
    <property type="project" value="UniProtKB-UniRule"/>
</dbReference>